<dbReference type="Proteomes" id="UP001603978">
    <property type="component" value="Unassembled WGS sequence"/>
</dbReference>
<keyword evidence="9" id="KW-1185">Reference proteome</keyword>
<protein>
    <recommendedName>
        <fullName evidence="2">histidine kinase</fullName>
        <ecNumber evidence="2">2.7.13.3</ecNumber>
    </recommendedName>
</protein>
<evidence type="ECO:0000259" key="7">
    <source>
        <dbReference type="Pfam" id="PF02518"/>
    </source>
</evidence>
<keyword evidence="8" id="KW-0547">Nucleotide-binding</keyword>
<dbReference type="Gene3D" id="3.30.565.10">
    <property type="entry name" value="Histidine kinase-like ATPase, C-terminal domain"/>
    <property type="match status" value="1"/>
</dbReference>
<dbReference type="PANTHER" id="PTHR24421">
    <property type="entry name" value="NITRATE/NITRITE SENSOR PROTEIN NARX-RELATED"/>
    <property type="match status" value="1"/>
</dbReference>
<dbReference type="InterPro" id="IPR050482">
    <property type="entry name" value="Sensor_HK_TwoCompSys"/>
</dbReference>
<dbReference type="PANTHER" id="PTHR24421:SF10">
    <property type="entry name" value="NITRATE_NITRITE SENSOR PROTEIN NARQ"/>
    <property type="match status" value="1"/>
</dbReference>
<dbReference type="EMBL" id="JBICRM010000055">
    <property type="protein sequence ID" value="MFG1710746.1"/>
    <property type="molecule type" value="Genomic_DNA"/>
</dbReference>
<comment type="caution">
    <text evidence="8">The sequence shown here is derived from an EMBL/GenBank/DDBJ whole genome shotgun (WGS) entry which is preliminary data.</text>
</comment>
<evidence type="ECO:0000256" key="6">
    <source>
        <dbReference type="SAM" id="MobiDB-lite"/>
    </source>
</evidence>
<dbReference type="InterPro" id="IPR003594">
    <property type="entry name" value="HATPase_dom"/>
</dbReference>
<feature type="domain" description="Histidine kinase/HSP90-like ATPase" evidence="7">
    <location>
        <begin position="3"/>
        <end position="91"/>
    </location>
</feature>
<keyword evidence="3" id="KW-0808">Transferase</keyword>
<evidence type="ECO:0000256" key="3">
    <source>
        <dbReference type="ARBA" id="ARBA00022679"/>
    </source>
</evidence>
<keyword evidence="8" id="KW-0067">ATP-binding</keyword>
<reference evidence="8 9" key="1">
    <citation type="submission" date="2024-10" db="EMBL/GenBank/DDBJ databases">
        <authorList>
            <person name="Topkara A.R."/>
            <person name="Saygin H."/>
        </authorList>
    </citation>
    <scope>NUCLEOTIDE SEQUENCE [LARGE SCALE GENOMIC DNA]</scope>
    <source>
        <strain evidence="8 9">M3C6</strain>
    </source>
</reference>
<organism evidence="8 9">
    <name type="scientific">Nonomuraea marmarensis</name>
    <dbReference type="NCBI Taxonomy" id="3351344"/>
    <lineage>
        <taxon>Bacteria</taxon>
        <taxon>Bacillati</taxon>
        <taxon>Actinomycetota</taxon>
        <taxon>Actinomycetes</taxon>
        <taxon>Streptosporangiales</taxon>
        <taxon>Streptosporangiaceae</taxon>
        <taxon>Nonomuraea</taxon>
    </lineage>
</organism>
<dbReference type="SUPFAM" id="SSF55874">
    <property type="entry name" value="ATPase domain of HSP90 chaperone/DNA topoisomerase II/histidine kinase"/>
    <property type="match status" value="1"/>
</dbReference>
<evidence type="ECO:0000256" key="5">
    <source>
        <dbReference type="ARBA" id="ARBA00023012"/>
    </source>
</evidence>
<evidence type="ECO:0000256" key="1">
    <source>
        <dbReference type="ARBA" id="ARBA00000085"/>
    </source>
</evidence>
<dbReference type="EC" id="2.7.13.3" evidence="2"/>
<name>A0ABW7ATK7_9ACTN</name>
<dbReference type="GO" id="GO:0005524">
    <property type="term" value="F:ATP binding"/>
    <property type="evidence" value="ECO:0007669"/>
    <property type="project" value="UniProtKB-KW"/>
</dbReference>
<proteinExistence type="predicted"/>
<keyword evidence="5" id="KW-0902">Two-component regulatory system</keyword>
<keyword evidence="4" id="KW-0418">Kinase</keyword>
<dbReference type="RefSeq" id="WP_393176819.1">
    <property type="nucleotide sequence ID" value="NZ_JBICRM010000055.1"/>
</dbReference>
<feature type="region of interest" description="Disordered" evidence="6">
    <location>
        <begin position="70"/>
        <end position="94"/>
    </location>
</feature>
<evidence type="ECO:0000313" key="9">
    <source>
        <dbReference type="Proteomes" id="UP001603978"/>
    </source>
</evidence>
<gene>
    <name evidence="8" type="ORF">ACFLIM_47045</name>
</gene>
<comment type="catalytic activity">
    <reaction evidence="1">
        <text>ATP + protein L-histidine = ADP + protein N-phospho-L-histidine.</text>
        <dbReference type="EC" id="2.7.13.3"/>
    </reaction>
</comment>
<sequence length="94" mass="9921">MERAAYRIVQEALTNVSRHAGPATATVTLTYGAQDLTVQIDDDGLASPACPPVPGNGLTGMRERVTALGGRLHTRPRPHGGFTARAELPTEDLS</sequence>
<evidence type="ECO:0000256" key="2">
    <source>
        <dbReference type="ARBA" id="ARBA00012438"/>
    </source>
</evidence>
<accession>A0ABW7ATK7</accession>
<dbReference type="InterPro" id="IPR036890">
    <property type="entry name" value="HATPase_C_sf"/>
</dbReference>
<evidence type="ECO:0000313" key="8">
    <source>
        <dbReference type="EMBL" id="MFG1710746.1"/>
    </source>
</evidence>
<evidence type="ECO:0000256" key="4">
    <source>
        <dbReference type="ARBA" id="ARBA00022777"/>
    </source>
</evidence>
<dbReference type="Pfam" id="PF02518">
    <property type="entry name" value="HATPase_c"/>
    <property type="match status" value="1"/>
</dbReference>
<dbReference type="CDD" id="cd16917">
    <property type="entry name" value="HATPase_UhpB-NarQ-NarX-like"/>
    <property type="match status" value="1"/>
</dbReference>